<feature type="region of interest" description="Disordered" evidence="8">
    <location>
        <begin position="1"/>
        <end position="79"/>
    </location>
</feature>
<gene>
    <name evidence="10" type="ORF">CLO192961_LOCUS213871</name>
</gene>
<keyword evidence="2" id="KW-0479">Metal-binding</keyword>
<comment type="caution">
    <text evidence="10">The sequence shown here is derived from an EMBL/GenBank/DDBJ whole genome shotgun (WGS) entry which is preliminary data.</text>
</comment>
<dbReference type="InterPro" id="IPR044867">
    <property type="entry name" value="DEUBAD_dom"/>
</dbReference>
<evidence type="ECO:0000256" key="1">
    <source>
        <dbReference type="ARBA" id="ARBA00004123"/>
    </source>
</evidence>
<feature type="compositionally biased region" description="Polar residues" evidence="8">
    <location>
        <begin position="64"/>
        <end position="76"/>
    </location>
</feature>
<feature type="compositionally biased region" description="Low complexity" evidence="8">
    <location>
        <begin position="11"/>
        <end position="25"/>
    </location>
</feature>
<evidence type="ECO:0000256" key="8">
    <source>
        <dbReference type="SAM" id="MobiDB-lite"/>
    </source>
</evidence>
<feature type="domain" description="DEUBAD" evidence="9">
    <location>
        <begin position="93"/>
        <end position="207"/>
    </location>
</feature>
<dbReference type="EMBL" id="CABFNS010000770">
    <property type="protein sequence ID" value="VUC27540.1"/>
    <property type="molecule type" value="Genomic_DNA"/>
</dbReference>
<proteinExistence type="predicted"/>
<feature type="region of interest" description="Disordered" evidence="8">
    <location>
        <begin position="209"/>
        <end position="316"/>
    </location>
</feature>
<protein>
    <recommendedName>
        <fullName evidence="9">DEUBAD domain-containing protein</fullName>
    </recommendedName>
</protein>
<evidence type="ECO:0000313" key="10">
    <source>
        <dbReference type="EMBL" id="VUC27540.1"/>
    </source>
</evidence>
<reference evidence="10 11" key="1">
    <citation type="submission" date="2019-06" db="EMBL/GenBank/DDBJ databases">
        <authorList>
            <person name="Broberg M."/>
        </authorList>
    </citation>
    <scope>NUCLEOTIDE SEQUENCE [LARGE SCALE GENOMIC DNA]</scope>
</reference>
<dbReference type="Proteomes" id="UP000766486">
    <property type="component" value="Unassembled WGS sequence"/>
</dbReference>
<keyword evidence="3" id="KW-0863">Zinc-finger</keyword>
<dbReference type="Pfam" id="PF13919">
    <property type="entry name" value="ASXH"/>
    <property type="match status" value="1"/>
</dbReference>
<keyword evidence="7" id="KW-0539">Nucleus</keyword>
<sequence length="316" mass="35022">MEDEHDQQGDTSSSTLSSVPSLVESDILPTDSQSTQSPPEKEREEESKPNTTSSGGRTRKAPSRQATKPASTVTIKRTTKARKWDAENIVIDPKSPLAKADLRRLLANPMAWNILDATDKAEILALFPDKEHILDPDTENAQPNLMSLMNDDTFRHDCATYTENIALGRFDPEWLASAWSAHERRKLGDFDEHLADKFEAEWQVQLPQDFKPKRQVSRGSNQNEAVNGENKSPEATSRERQDGDGGPVGSEIKDLANQTPIKVARCNADDTDAMSIDELQADDSQPKEASTPSSWKQRRGSTIRVAGIADEEDELA</sequence>
<name>A0ABY6U8W3_BIOOC</name>
<keyword evidence="4" id="KW-0862">Zinc</keyword>
<keyword evidence="5" id="KW-0805">Transcription regulation</keyword>
<keyword evidence="6" id="KW-0804">Transcription</keyword>
<evidence type="ECO:0000256" key="4">
    <source>
        <dbReference type="ARBA" id="ARBA00022833"/>
    </source>
</evidence>
<comment type="subcellular location">
    <subcellularLocation>
        <location evidence="1">Nucleus</location>
    </subcellularLocation>
</comment>
<evidence type="ECO:0000313" key="11">
    <source>
        <dbReference type="Proteomes" id="UP000766486"/>
    </source>
</evidence>
<keyword evidence="11" id="KW-1185">Reference proteome</keyword>
<evidence type="ECO:0000256" key="3">
    <source>
        <dbReference type="ARBA" id="ARBA00022771"/>
    </source>
</evidence>
<evidence type="ECO:0000256" key="7">
    <source>
        <dbReference type="ARBA" id="ARBA00023242"/>
    </source>
</evidence>
<feature type="compositionally biased region" description="Basic and acidic residues" evidence="8">
    <location>
        <begin position="39"/>
        <end position="48"/>
    </location>
</feature>
<evidence type="ECO:0000256" key="5">
    <source>
        <dbReference type="ARBA" id="ARBA00023015"/>
    </source>
</evidence>
<evidence type="ECO:0000259" key="9">
    <source>
        <dbReference type="PROSITE" id="PS51916"/>
    </source>
</evidence>
<feature type="compositionally biased region" description="Polar residues" evidence="8">
    <location>
        <begin position="217"/>
        <end position="235"/>
    </location>
</feature>
<dbReference type="InterPro" id="IPR028020">
    <property type="entry name" value="ASX_DEUBAD_dom"/>
</dbReference>
<dbReference type="PROSITE" id="PS51916">
    <property type="entry name" value="DEUBAD"/>
    <property type="match status" value="1"/>
</dbReference>
<organism evidence="10 11">
    <name type="scientific">Bionectria ochroleuca</name>
    <name type="common">Gliocladium roseum</name>
    <dbReference type="NCBI Taxonomy" id="29856"/>
    <lineage>
        <taxon>Eukaryota</taxon>
        <taxon>Fungi</taxon>
        <taxon>Dikarya</taxon>
        <taxon>Ascomycota</taxon>
        <taxon>Pezizomycotina</taxon>
        <taxon>Sordariomycetes</taxon>
        <taxon>Hypocreomycetidae</taxon>
        <taxon>Hypocreales</taxon>
        <taxon>Bionectriaceae</taxon>
        <taxon>Clonostachys</taxon>
    </lineage>
</organism>
<accession>A0ABY6U8W3</accession>
<evidence type="ECO:0000256" key="2">
    <source>
        <dbReference type="ARBA" id="ARBA00022723"/>
    </source>
</evidence>
<evidence type="ECO:0000256" key="6">
    <source>
        <dbReference type="ARBA" id="ARBA00023163"/>
    </source>
</evidence>